<proteinExistence type="predicted"/>
<name>A0A090SW38_9VIBR</name>
<dbReference type="Proteomes" id="UP000029224">
    <property type="component" value="Unassembled WGS sequence"/>
</dbReference>
<dbReference type="OrthoDB" id="819793at2"/>
<protein>
    <recommendedName>
        <fullName evidence="3">Metallo-beta-lactamase domain-containing protein</fullName>
    </recommendedName>
</protein>
<dbReference type="InterPro" id="IPR036866">
    <property type="entry name" value="RibonucZ/Hydroxyglut_hydro"/>
</dbReference>
<dbReference type="SUPFAM" id="SSF56281">
    <property type="entry name" value="Metallo-hydrolase/oxidoreductase"/>
    <property type="match status" value="1"/>
</dbReference>
<reference evidence="1 2" key="1">
    <citation type="submission" date="2014-09" db="EMBL/GenBank/DDBJ databases">
        <title>Vibrio maritimus JCM 19240. (C210) whole genome shotgun sequence.</title>
        <authorList>
            <person name="Sawabe T."/>
            <person name="Meirelles P."/>
            <person name="Nakanishi M."/>
            <person name="Sayaka M."/>
            <person name="Hattori M."/>
            <person name="Ohkuma M."/>
        </authorList>
    </citation>
    <scope>NUCLEOTIDE SEQUENCE [LARGE SCALE GENOMIC DNA]</scope>
    <source>
        <strain evidence="1 2">JCM 19240</strain>
    </source>
</reference>
<dbReference type="EMBL" id="BBMT01000001">
    <property type="protein sequence ID" value="GAL31916.1"/>
    <property type="molecule type" value="Genomic_DNA"/>
</dbReference>
<accession>A0A090SW38</accession>
<comment type="caution">
    <text evidence="1">The sequence shown here is derived from an EMBL/GenBank/DDBJ whole genome shotgun (WGS) entry which is preliminary data.</text>
</comment>
<evidence type="ECO:0000313" key="2">
    <source>
        <dbReference type="Proteomes" id="UP000029224"/>
    </source>
</evidence>
<gene>
    <name evidence="1" type="ORF">JCM19240_5347</name>
</gene>
<organism evidence="1 2">
    <name type="scientific">Vibrio maritimus</name>
    <dbReference type="NCBI Taxonomy" id="990268"/>
    <lineage>
        <taxon>Bacteria</taxon>
        <taxon>Pseudomonadati</taxon>
        <taxon>Pseudomonadota</taxon>
        <taxon>Gammaproteobacteria</taxon>
        <taxon>Vibrionales</taxon>
        <taxon>Vibrionaceae</taxon>
        <taxon>Vibrio</taxon>
    </lineage>
</organism>
<evidence type="ECO:0000313" key="1">
    <source>
        <dbReference type="EMBL" id="GAL31916.1"/>
    </source>
</evidence>
<sequence length="263" mass="29934">MTYPEALPHGELRHIIDDIYMVTGSVAMKAPHPKFGPFKMTFSRNMLVIKQGGELILVNSVRLNEKGIAQLDELGDVTHVVRLAAFHGFDDPFYKETFNATLWSVEAPYVRGFAKSLTEEYYRADRILKPGSELPVREASYHEFTTSHPKEGLILLEREGGILLAGDSMQNWPKPDKYFNWFAKIMMKRMGFIEPSNFGPGWLELAKPEKDELMEKARLDYSVLLPAHGNPIMRTRSKDLLDPLSKPILRECIGISKTNPKLI</sequence>
<evidence type="ECO:0008006" key="3">
    <source>
        <dbReference type="Google" id="ProtNLM"/>
    </source>
</evidence>
<keyword evidence="2" id="KW-1185">Reference proteome</keyword>
<dbReference type="AlphaFoldDB" id="A0A090SW38"/>
<reference evidence="1 2" key="2">
    <citation type="submission" date="2014-09" db="EMBL/GenBank/DDBJ databases">
        <authorList>
            <consortium name="NBRP consortium"/>
            <person name="Sawabe T."/>
            <person name="Meirelles P."/>
            <person name="Nakanishi M."/>
            <person name="Sayaka M."/>
            <person name="Hattori M."/>
            <person name="Ohkuma M."/>
        </authorList>
    </citation>
    <scope>NUCLEOTIDE SEQUENCE [LARGE SCALE GENOMIC DNA]</scope>
    <source>
        <strain evidence="1 2">JCM 19240</strain>
    </source>
</reference>